<protein>
    <submittedName>
        <fullName evidence="1">Uncharacterized protein</fullName>
    </submittedName>
</protein>
<proteinExistence type="predicted"/>
<reference evidence="1" key="1">
    <citation type="submission" date="2020-01" db="EMBL/GenBank/DDBJ databases">
        <authorList>
            <consortium name="DOE Joint Genome Institute"/>
            <person name="Haridas S."/>
            <person name="Albert R."/>
            <person name="Binder M."/>
            <person name="Bloem J."/>
            <person name="Labutti K."/>
            <person name="Salamov A."/>
            <person name="Andreopoulos B."/>
            <person name="Baker S.E."/>
            <person name="Barry K."/>
            <person name="Bills G."/>
            <person name="Bluhm B.H."/>
            <person name="Cannon C."/>
            <person name="Castanera R."/>
            <person name="Culley D.E."/>
            <person name="Daum C."/>
            <person name="Ezra D."/>
            <person name="Gonzalez J.B."/>
            <person name="Henrissat B."/>
            <person name="Kuo A."/>
            <person name="Liang C."/>
            <person name="Lipzen A."/>
            <person name="Lutzoni F."/>
            <person name="Magnuson J."/>
            <person name="Mondo S."/>
            <person name="Nolan M."/>
            <person name="Ohm R."/>
            <person name="Pangilinan J."/>
            <person name="Park H.-J."/>
            <person name="Ramirez L."/>
            <person name="Alfaro M."/>
            <person name="Sun H."/>
            <person name="Tritt A."/>
            <person name="Yoshinaga Y."/>
            <person name="Zwiers L.-H."/>
            <person name="Turgeon B.G."/>
            <person name="Goodwin S.B."/>
            <person name="Spatafora J.W."/>
            <person name="Crous P.W."/>
            <person name="Grigoriev I.V."/>
        </authorList>
    </citation>
    <scope>NUCLEOTIDE SEQUENCE</scope>
    <source>
        <strain evidence="1">IPT5</strain>
    </source>
</reference>
<evidence type="ECO:0000313" key="1">
    <source>
        <dbReference type="EMBL" id="KAF2844505.1"/>
    </source>
</evidence>
<sequence length="146" mass="16237">LRSFPTDVYWGGLAVTVCPKFLWSSRIQLPQAAMSLWDLVEYLTSPINGDNGHDITEERAALRNISEWAASISRHLDAGNIQRQIFLVSLIGKQVELKSGVCIRLGGMRGGEFVVQYREGGVNNEVVQMDEIVGEHVELASRHALM</sequence>
<feature type="non-terminal residue" evidence="1">
    <location>
        <position position="1"/>
    </location>
</feature>
<accession>A0A6A7AQX1</accession>
<name>A0A6A7AQX1_9PLEO</name>
<dbReference type="AlphaFoldDB" id="A0A6A7AQX1"/>
<evidence type="ECO:0000313" key="2">
    <source>
        <dbReference type="Proteomes" id="UP000799423"/>
    </source>
</evidence>
<dbReference type="OrthoDB" id="3697638at2759"/>
<dbReference type="Proteomes" id="UP000799423">
    <property type="component" value="Unassembled WGS sequence"/>
</dbReference>
<keyword evidence="2" id="KW-1185">Reference proteome</keyword>
<dbReference type="EMBL" id="MU006375">
    <property type="protein sequence ID" value="KAF2844505.1"/>
    <property type="molecule type" value="Genomic_DNA"/>
</dbReference>
<organism evidence="1 2">
    <name type="scientific">Plenodomus tracheiphilus IPT5</name>
    <dbReference type="NCBI Taxonomy" id="1408161"/>
    <lineage>
        <taxon>Eukaryota</taxon>
        <taxon>Fungi</taxon>
        <taxon>Dikarya</taxon>
        <taxon>Ascomycota</taxon>
        <taxon>Pezizomycotina</taxon>
        <taxon>Dothideomycetes</taxon>
        <taxon>Pleosporomycetidae</taxon>
        <taxon>Pleosporales</taxon>
        <taxon>Pleosporineae</taxon>
        <taxon>Leptosphaeriaceae</taxon>
        <taxon>Plenodomus</taxon>
    </lineage>
</organism>
<gene>
    <name evidence="1" type="ORF">T440DRAFT_410017</name>
</gene>